<feature type="compositionally biased region" description="Pro residues" evidence="1">
    <location>
        <begin position="245"/>
        <end position="266"/>
    </location>
</feature>
<reference evidence="3" key="1">
    <citation type="submission" date="2021-02" db="EMBL/GenBank/DDBJ databases">
        <authorList>
            <person name="Dougan E. K."/>
            <person name="Rhodes N."/>
            <person name="Thang M."/>
            <person name="Chan C."/>
        </authorList>
    </citation>
    <scope>NUCLEOTIDE SEQUENCE</scope>
</reference>
<feature type="domain" description="Reverse transcriptase Ty1/copia-type" evidence="2">
    <location>
        <begin position="475"/>
        <end position="703"/>
    </location>
</feature>
<dbReference type="InterPro" id="IPR013103">
    <property type="entry name" value="RVT_2"/>
</dbReference>
<evidence type="ECO:0000313" key="3">
    <source>
        <dbReference type="EMBL" id="CAE7489154.1"/>
    </source>
</evidence>
<feature type="region of interest" description="Disordered" evidence="1">
    <location>
        <begin position="955"/>
        <end position="980"/>
    </location>
</feature>
<keyword evidence="4" id="KW-1185">Reference proteome</keyword>
<dbReference type="OrthoDB" id="2012657at2759"/>
<dbReference type="Pfam" id="PF07727">
    <property type="entry name" value="RVT_2"/>
    <property type="match status" value="1"/>
</dbReference>
<accession>A0A812SN85</accession>
<evidence type="ECO:0000313" key="4">
    <source>
        <dbReference type="Proteomes" id="UP000604046"/>
    </source>
</evidence>
<sequence length="1038" mass="115501">MLLGSNVNPSHLDGSPDFRRKLDLQSSAAKAIMSADNDERLRRALLRQSRVTSSVFAVGQRVYYYREGTGVGPRIRWRGPAVVTMVEQDSRGRQSVVWLVHGAQLIRAAAEHLRRDFSDSEPVASPTQALETLRGRGTTSFIDLPRTNRRVPRDEAHAMPSDDEVVEPDPKRSRPHVAVAPDPSHVAPPSVDFPAPAPLPNPPTPTVDFREAPLPDDASDQLSDDAAVPLPDSDMHPQVSVPEPAFEPAPAQPSPDLPPAPEPVPFGPFRVPAQETFAERRARIDRTETLPFHRQPAADRSRSPPPSAEPALTEQAHFCDVLPQSTPCLPPGWTIAGDGQMHLDSVQDQWEFDGRHLLRRHFVARDRAFNPLSPDDCPVPVHMLSKVRHTYRGRHRHDNRYRQEAHDAFYQASDGHSSYVGAKRKADLDEKTLSLSDRLLFQEAKSKELASFFQNSVWDFDHESSAPSGRILKAHFILKWSKNPDGSPRAKARLITQNFKDPDALGGLVDRTAPTLTRLSRHTLLSLAANLGWGAATGDISTAFLQGKEHSTARTLWIRLPADARKMLGITEPSVVMKLRKPMYGLVDAPRAWYCEATERLERLGFVRHPLDQCLFLLYDWETLDSLGRPQLVCALGLYVDDLLAIGNSVDPRYCSARDRLQQTFVFREWHERKPSVEYLGAEIEQSPEGVLRYHQAKYLSKLHPITIPNSRLCDPTSPVTERERTQLRALLGGLQWVATQSSPHIQPHTSMLAGLTTKATVSTLQAANKALRFAKHNADVGFSYPYLGPVDELVVVAYSDASFACRDDLSSQGGYLITLCHKDALEKGNAFTYHVLDWRSFKLPRVARSRSRYFTSLFLKAFFDPKLDLNSPDAARLPHSSALVVDAKALYDLLHQDELQARLGAEKRTAVEVLVTKQRLVEASAVPRWVSSERQLADGLTKESATQLFADRLRSHKNRPTDDQTYQAARKKDPAKRQASATEFAISRPQALASAMFACCLTTARAEPISPRPMNFVDVALVTFCQTASGLVTGVGG</sequence>
<proteinExistence type="predicted"/>
<protein>
    <submittedName>
        <fullName evidence="3">RE1 protein</fullName>
    </submittedName>
</protein>
<dbReference type="Proteomes" id="UP000604046">
    <property type="component" value="Unassembled WGS sequence"/>
</dbReference>
<evidence type="ECO:0000256" key="1">
    <source>
        <dbReference type="SAM" id="MobiDB-lite"/>
    </source>
</evidence>
<feature type="region of interest" description="Disordered" evidence="1">
    <location>
        <begin position="285"/>
        <end position="311"/>
    </location>
</feature>
<organism evidence="3 4">
    <name type="scientific">Symbiodinium natans</name>
    <dbReference type="NCBI Taxonomy" id="878477"/>
    <lineage>
        <taxon>Eukaryota</taxon>
        <taxon>Sar</taxon>
        <taxon>Alveolata</taxon>
        <taxon>Dinophyceae</taxon>
        <taxon>Suessiales</taxon>
        <taxon>Symbiodiniaceae</taxon>
        <taxon>Symbiodinium</taxon>
    </lineage>
</organism>
<feature type="region of interest" description="Disordered" evidence="1">
    <location>
        <begin position="133"/>
        <end position="266"/>
    </location>
</feature>
<name>A0A812SN85_9DINO</name>
<comment type="caution">
    <text evidence="3">The sequence shown here is derived from an EMBL/GenBank/DDBJ whole genome shotgun (WGS) entry which is preliminary data.</text>
</comment>
<dbReference type="AlphaFoldDB" id="A0A812SN85"/>
<gene>
    <name evidence="3" type="primary">RE1</name>
    <name evidence="3" type="ORF">SNAT2548_LOCUS27428</name>
</gene>
<dbReference type="EMBL" id="CAJNDS010002469">
    <property type="protein sequence ID" value="CAE7489154.1"/>
    <property type="molecule type" value="Genomic_DNA"/>
</dbReference>
<feature type="compositionally biased region" description="Pro residues" evidence="1">
    <location>
        <begin position="195"/>
        <end position="205"/>
    </location>
</feature>
<evidence type="ECO:0000259" key="2">
    <source>
        <dbReference type="Pfam" id="PF07727"/>
    </source>
</evidence>